<proteinExistence type="inferred from homology"/>
<evidence type="ECO:0000313" key="12">
    <source>
        <dbReference type="Proteomes" id="UP000470470"/>
    </source>
</evidence>
<reference evidence="11 12" key="1">
    <citation type="submission" date="2020-02" db="EMBL/GenBank/DDBJ databases">
        <title>The whole genome sequence of CPCC 205119.</title>
        <authorList>
            <person name="Jiang Z."/>
        </authorList>
    </citation>
    <scope>NUCLEOTIDE SEQUENCE [LARGE SCALE GENOMIC DNA]</scope>
    <source>
        <strain evidence="11 12">CPCC 205119</strain>
    </source>
</reference>
<dbReference type="Proteomes" id="UP000470470">
    <property type="component" value="Unassembled WGS sequence"/>
</dbReference>
<dbReference type="InterPro" id="IPR010930">
    <property type="entry name" value="Flg_bb/hook_C_dom"/>
</dbReference>
<sequence length="481" mass="49007">MGSNGGSFGGLSRALTALHAQQRGLDVTGQNIANVNTVGYSRQRAELQSIGGSVVPAIFAKSPIVGQGVSADQVTRIRDAFLESRAQNEGATAARLTEQSASLTEIESAFREPGSTGVQALLSKVWQAFGNVSNHPENIGARTALLESAKTLVGGLQTTRSSLDRQWGETRANLQTLVADANTMAGQVADLNKAILAATNAGMESNELADKRDVLVQELAASVGATSSRADDGSLTISVGGSVLVSKSSAFRLAVDGATSPDTVTAATAPRVLIVPGGSAVPLGGRAAAQVDALGPAAAQGTSILTFRGQLDTFAQDLATTVNTVHSAGYDLDGTSGNVLFASSGGPLTAGSISLGITDPRGVAAAKYAPAGVPLKASNDGHIADALTKLGQLPSGPDATYRSLIVSLGVQSSVAASNVTIQNVIVGQVDSARESVAGVNLDEEMTNMLQYQHAYSAAGRLVTAIDEMLDTVINRMGLVGR</sequence>
<dbReference type="NCBIfam" id="TIGR02492">
    <property type="entry name" value="flgK_ends"/>
    <property type="match status" value="1"/>
</dbReference>
<keyword evidence="11" id="KW-0282">Flagellum</keyword>
<gene>
    <name evidence="7 11" type="primary">flgK</name>
    <name evidence="11" type="ORF">G1H19_09365</name>
</gene>
<evidence type="ECO:0000256" key="4">
    <source>
        <dbReference type="ARBA" id="ARBA00016244"/>
    </source>
</evidence>
<comment type="caution">
    <text evidence="11">The sequence shown here is derived from an EMBL/GenBank/DDBJ whole genome shotgun (WGS) entry which is preliminary data.</text>
</comment>
<name>A0A7K3WCW3_9ACTN</name>
<evidence type="ECO:0000256" key="1">
    <source>
        <dbReference type="ARBA" id="ARBA00004365"/>
    </source>
</evidence>
<dbReference type="PANTHER" id="PTHR30033:SF1">
    <property type="entry name" value="FLAGELLAR HOOK-ASSOCIATED PROTEIN 1"/>
    <property type="match status" value="1"/>
</dbReference>
<dbReference type="SUPFAM" id="SSF64518">
    <property type="entry name" value="Phase 1 flagellin"/>
    <property type="match status" value="1"/>
</dbReference>
<evidence type="ECO:0000259" key="8">
    <source>
        <dbReference type="Pfam" id="PF00460"/>
    </source>
</evidence>
<evidence type="ECO:0000256" key="5">
    <source>
        <dbReference type="ARBA" id="ARBA00022525"/>
    </source>
</evidence>
<dbReference type="GO" id="GO:0005576">
    <property type="term" value="C:extracellular region"/>
    <property type="evidence" value="ECO:0007669"/>
    <property type="project" value="UniProtKB-SubCell"/>
</dbReference>
<feature type="domain" description="Flagellar basal-body/hook protein C-terminal" evidence="9">
    <location>
        <begin position="437"/>
        <end position="474"/>
    </location>
</feature>
<dbReference type="Pfam" id="PF22638">
    <property type="entry name" value="FlgK_D1"/>
    <property type="match status" value="1"/>
</dbReference>
<protein>
    <recommendedName>
        <fullName evidence="4 7">Flagellar hook-associated protein 1</fullName>
        <shortName evidence="7">HAP1</shortName>
    </recommendedName>
</protein>
<dbReference type="InterPro" id="IPR053927">
    <property type="entry name" value="FlgK_helical"/>
</dbReference>
<dbReference type="AlphaFoldDB" id="A0A7K3WCW3"/>
<evidence type="ECO:0000256" key="7">
    <source>
        <dbReference type="RuleBase" id="RU362065"/>
    </source>
</evidence>
<accession>A0A7K3WCW3</accession>
<keyword evidence="11" id="KW-0969">Cilium</keyword>
<feature type="domain" description="Flagellar hook-associated protein FlgK helical" evidence="10">
    <location>
        <begin position="103"/>
        <end position="341"/>
    </location>
</feature>
<dbReference type="EMBL" id="JAAGWK010000010">
    <property type="protein sequence ID" value="NEL54207.1"/>
    <property type="molecule type" value="Genomic_DNA"/>
</dbReference>
<organism evidence="11 12">
    <name type="scientific">Goekera deserti</name>
    <dbReference type="NCBI Taxonomy" id="2497753"/>
    <lineage>
        <taxon>Bacteria</taxon>
        <taxon>Bacillati</taxon>
        <taxon>Actinomycetota</taxon>
        <taxon>Actinomycetes</taxon>
        <taxon>Geodermatophilales</taxon>
        <taxon>Geodermatophilaceae</taxon>
        <taxon>Goekera</taxon>
    </lineage>
</organism>
<evidence type="ECO:0000259" key="10">
    <source>
        <dbReference type="Pfam" id="PF22638"/>
    </source>
</evidence>
<comment type="subcellular location">
    <subcellularLocation>
        <location evidence="1 7">Bacterial flagellum</location>
    </subcellularLocation>
    <subcellularLocation>
        <location evidence="2 7">Secreted</location>
    </subcellularLocation>
</comment>
<keyword evidence="6 7" id="KW-0975">Bacterial flagellum</keyword>
<evidence type="ECO:0000313" key="11">
    <source>
        <dbReference type="EMBL" id="NEL54207.1"/>
    </source>
</evidence>
<dbReference type="Pfam" id="PF00460">
    <property type="entry name" value="Flg_bb_rod"/>
    <property type="match status" value="1"/>
</dbReference>
<dbReference type="InterPro" id="IPR002371">
    <property type="entry name" value="FlgK"/>
</dbReference>
<keyword evidence="12" id="KW-1185">Reference proteome</keyword>
<keyword evidence="11" id="KW-0966">Cell projection</keyword>
<evidence type="ECO:0000256" key="3">
    <source>
        <dbReference type="ARBA" id="ARBA00009677"/>
    </source>
</evidence>
<comment type="similarity">
    <text evidence="3 7">Belongs to the flagella basal body rod proteins family.</text>
</comment>
<dbReference type="GO" id="GO:0009424">
    <property type="term" value="C:bacterial-type flagellum hook"/>
    <property type="evidence" value="ECO:0007669"/>
    <property type="project" value="UniProtKB-UniRule"/>
</dbReference>
<dbReference type="Pfam" id="PF06429">
    <property type="entry name" value="Flg_bbr_C"/>
    <property type="match status" value="1"/>
</dbReference>
<feature type="domain" description="Flagellar basal body rod protein N-terminal" evidence="8">
    <location>
        <begin position="14"/>
        <end position="40"/>
    </location>
</feature>
<dbReference type="PRINTS" id="PR01005">
    <property type="entry name" value="FLGHOOKAP1"/>
</dbReference>
<keyword evidence="5 7" id="KW-0964">Secreted</keyword>
<evidence type="ECO:0000256" key="2">
    <source>
        <dbReference type="ARBA" id="ARBA00004613"/>
    </source>
</evidence>
<evidence type="ECO:0000256" key="6">
    <source>
        <dbReference type="ARBA" id="ARBA00023143"/>
    </source>
</evidence>
<dbReference type="GO" id="GO:0044780">
    <property type="term" value="P:bacterial-type flagellum assembly"/>
    <property type="evidence" value="ECO:0007669"/>
    <property type="project" value="InterPro"/>
</dbReference>
<dbReference type="GO" id="GO:0005198">
    <property type="term" value="F:structural molecule activity"/>
    <property type="evidence" value="ECO:0007669"/>
    <property type="project" value="UniProtKB-UniRule"/>
</dbReference>
<dbReference type="PANTHER" id="PTHR30033">
    <property type="entry name" value="FLAGELLAR HOOK-ASSOCIATED PROTEIN 1"/>
    <property type="match status" value="1"/>
</dbReference>
<dbReference type="InterPro" id="IPR001444">
    <property type="entry name" value="Flag_bb_rod_N"/>
</dbReference>
<evidence type="ECO:0000259" key="9">
    <source>
        <dbReference type="Pfam" id="PF06429"/>
    </source>
</evidence>